<evidence type="ECO:0000256" key="1">
    <source>
        <dbReference type="SAM" id="MobiDB-lite"/>
    </source>
</evidence>
<proteinExistence type="predicted"/>
<protein>
    <submittedName>
        <fullName evidence="2">Jg4371 protein</fullName>
    </submittedName>
</protein>
<evidence type="ECO:0000313" key="3">
    <source>
        <dbReference type="Proteomes" id="UP000838756"/>
    </source>
</evidence>
<dbReference type="Proteomes" id="UP000838756">
    <property type="component" value="Unassembled WGS sequence"/>
</dbReference>
<organism evidence="2 3">
    <name type="scientific">Pararge aegeria aegeria</name>
    <dbReference type="NCBI Taxonomy" id="348720"/>
    <lineage>
        <taxon>Eukaryota</taxon>
        <taxon>Metazoa</taxon>
        <taxon>Ecdysozoa</taxon>
        <taxon>Arthropoda</taxon>
        <taxon>Hexapoda</taxon>
        <taxon>Insecta</taxon>
        <taxon>Pterygota</taxon>
        <taxon>Neoptera</taxon>
        <taxon>Endopterygota</taxon>
        <taxon>Lepidoptera</taxon>
        <taxon>Glossata</taxon>
        <taxon>Ditrysia</taxon>
        <taxon>Papilionoidea</taxon>
        <taxon>Nymphalidae</taxon>
        <taxon>Satyrinae</taxon>
        <taxon>Satyrini</taxon>
        <taxon>Parargina</taxon>
        <taxon>Pararge</taxon>
    </lineage>
</organism>
<name>A0A8S4R3I2_9NEOP</name>
<dbReference type="AlphaFoldDB" id="A0A8S4R3I2"/>
<reference evidence="2" key="1">
    <citation type="submission" date="2022-03" db="EMBL/GenBank/DDBJ databases">
        <authorList>
            <person name="Lindestad O."/>
        </authorList>
    </citation>
    <scope>NUCLEOTIDE SEQUENCE</scope>
</reference>
<evidence type="ECO:0000313" key="2">
    <source>
        <dbReference type="EMBL" id="CAH2227596.1"/>
    </source>
</evidence>
<comment type="caution">
    <text evidence="2">The sequence shown here is derived from an EMBL/GenBank/DDBJ whole genome shotgun (WGS) entry which is preliminary data.</text>
</comment>
<gene>
    <name evidence="2" type="primary">jg4371</name>
    <name evidence="2" type="ORF">PAEG_LOCUS7974</name>
</gene>
<keyword evidence="3" id="KW-1185">Reference proteome</keyword>
<feature type="region of interest" description="Disordered" evidence="1">
    <location>
        <begin position="1"/>
        <end position="23"/>
    </location>
</feature>
<feature type="compositionally biased region" description="Polar residues" evidence="1">
    <location>
        <begin position="1"/>
        <end position="21"/>
    </location>
</feature>
<dbReference type="EMBL" id="CAKXAJ010023228">
    <property type="protein sequence ID" value="CAH2227596.1"/>
    <property type="molecule type" value="Genomic_DNA"/>
</dbReference>
<accession>A0A8S4R3I2</accession>
<sequence>MVNWVSKATTTTLPSDSNSSGRDVVKTISISSSCYWPIAGQKARKPAFEQCGASDLLFLPFHLSLFYGYRKLMQK</sequence>